<feature type="region of interest" description="Disordered" evidence="1">
    <location>
        <begin position="351"/>
        <end position="370"/>
    </location>
</feature>
<name>A0ABY9IKY2_9ACTN</name>
<accession>A0ABY9IKY2</accession>
<evidence type="ECO:0000313" key="3">
    <source>
        <dbReference type="Proteomes" id="UP001235744"/>
    </source>
</evidence>
<dbReference type="RefSeq" id="WP_306106191.1">
    <property type="nucleotide sequence ID" value="NZ_CP120988.1"/>
</dbReference>
<feature type="region of interest" description="Disordered" evidence="1">
    <location>
        <begin position="320"/>
        <end position="343"/>
    </location>
</feature>
<dbReference type="EMBL" id="CP120988">
    <property type="protein sequence ID" value="WLQ55519.1"/>
    <property type="molecule type" value="Genomic_DNA"/>
</dbReference>
<organism evidence="2 3">
    <name type="scientific">Streptomyces poriferorum</name>
    <dbReference type="NCBI Taxonomy" id="2798799"/>
    <lineage>
        <taxon>Bacteria</taxon>
        <taxon>Bacillati</taxon>
        <taxon>Actinomycetota</taxon>
        <taxon>Actinomycetes</taxon>
        <taxon>Kitasatosporales</taxon>
        <taxon>Streptomycetaceae</taxon>
        <taxon>Streptomyces</taxon>
    </lineage>
</organism>
<evidence type="ECO:0000256" key="1">
    <source>
        <dbReference type="SAM" id="MobiDB-lite"/>
    </source>
</evidence>
<proteinExistence type="predicted"/>
<dbReference type="Proteomes" id="UP001235744">
    <property type="component" value="Chromosome"/>
</dbReference>
<sequence>MIDARTHVVALSQQIDMLAAAPVHPRLAAARDQLVGDCAEHRAYARLGALLDHVLHHAASDGSELELLKEASKMWTEGLGLYTEVGRIRSEIESALVDPSNPGSASRFCDATLSFRQLMDHAKDTFTEMDSLGKRLRKMSHIPRHPRQENEPLSEWGWGDVFLARRTDALARAAFSEAGTAETRAMAFGILSGYATNAHGSTYLTQVVGGPRRSHRFRDRIARNAVGSWFGERYPDVRSCRGMADSLRFTGVPDGALPGDAIDFINRTLAATYDLPRLTPVPDLGQGYERLITQLELLDTFGQPAPPALPAPQFITKMFSDPAHPPQSPTTPETATPPYAHGPGVVPTTYSGGPGFGYGQKPPPTATDSTADSESACGSFCLAVLAFLAFAGLLGGPCWGEWADGKSCTFWEKHVAENWRNAFTIDLSQEEKDALAAQNQPLTANNFAAAAGVPQIDELVSQLFDLQVRLWEALGKASAFLSGCGLIYPEGRLEFPLYRQFLAVPNDTVQPHRPEPDDVGTFYRYPRTELENPVDFSAPVPVGADPGRFLAVSVSDCVQEWEDIADGSPGVVNLDLDADRGVAHPCWSTVGSIDDDPVGVDVIAYPDQ</sequence>
<gene>
    <name evidence="2" type="ORF">P8A19_08725</name>
</gene>
<evidence type="ECO:0000313" key="2">
    <source>
        <dbReference type="EMBL" id="WLQ55519.1"/>
    </source>
</evidence>
<reference evidence="2 3" key="1">
    <citation type="submission" date="2023-03" db="EMBL/GenBank/DDBJ databases">
        <title>Isolation and description of six Streptomyces strains from soil environments, able to metabolize different microbial glucans.</title>
        <authorList>
            <person name="Widen T."/>
            <person name="Larsbrink J."/>
        </authorList>
    </citation>
    <scope>NUCLEOTIDE SEQUENCE [LARGE SCALE GENOMIC DNA]</scope>
    <source>
        <strain evidence="2 3">Alt2</strain>
    </source>
</reference>
<protein>
    <submittedName>
        <fullName evidence="2">Uncharacterized protein</fullName>
    </submittedName>
</protein>
<keyword evidence="3" id="KW-1185">Reference proteome</keyword>